<dbReference type="GO" id="GO:0006357">
    <property type="term" value="P:regulation of transcription by RNA polymerase II"/>
    <property type="evidence" value="ECO:0000318"/>
    <property type="project" value="GO_Central"/>
</dbReference>
<feature type="region of interest" description="Disordered" evidence="10">
    <location>
        <begin position="445"/>
        <end position="519"/>
    </location>
</feature>
<keyword evidence="9" id="KW-0539">Nucleus</keyword>
<evidence type="ECO:0000313" key="12">
    <source>
        <dbReference type="Proteomes" id="UP000007110"/>
    </source>
</evidence>
<evidence type="ECO:0000256" key="1">
    <source>
        <dbReference type="ARBA" id="ARBA00004123"/>
    </source>
</evidence>
<keyword evidence="3" id="KW-0678">Repressor</keyword>
<evidence type="ECO:0000256" key="2">
    <source>
        <dbReference type="ARBA" id="ARBA00021162"/>
    </source>
</evidence>
<dbReference type="GO" id="GO:0045786">
    <property type="term" value="P:negative regulation of cell cycle"/>
    <property type="evidence" value="ECO:0000318"/>
    <property type="project" value="GO_Central"/>
</dbReference>
<evidence type="ECO:0000256" key="8">
    <source>
        <dbReference type="ARBA" id="ARBA00023163"/>
    </source>
</evidence>
<feature type="region of interest" description="Disordered" evidence="10">
    <location>
        <begin position="653"/>
        <end position="680"/>
    </location>
</feature>
<reference evidence="11" key="2">
    <citation type="submission" date="2021-01" db="UniProtKB">
        <authorList>
            <consortium name="EnsemblMetazoa"/>
        </authorList>
    </citation>
    <scope>IDENTIFICATION</scope>
</reference>
<dbReference type="InParanoid" id="A0A7M7T5E0"/>
<evidence type="ECO:0000256" key="9">
    <source>
        <dbReference type="ARBA" id="ARBA00023242"/>
    </source>
</evidence>
<keyword evidence="5" id="KW-0156">Chromatin regulator</keyword>
<dbReference type="PANTHER" id="PTHR12693:SF3">
    <property type="entry name" value="MENIN"/>
    <property type="match status" value="1"/>
</dbReference>
<feature type="compositionally biased region" description="Acidic residues" evidence="10">
    <location>
        <begin position="446"/>
        <end position="469"/>
    </location>
</feature>
<dbReference type="KEGG" id="spu:115929642"/>
<keyword evidence="12" id="KW-1185">Reference proteome</keyword>
<dbReference type="GeneID" id="115929642"/>
<protein>
    <recommendedName>
        <fullName evidence="2">Menin</fullName>
    </recommendedName>
</protein>
<feature type="compositionally biased region" description="Acidic residues" evidence="10">
    <location>
        <begin position="594"/>
        <end position="608"/>
    </location>
</feature>
<name>A0A7M7T5E0_STRPU</name>
<comment type="subcellular location">
    <subcellularLocation>
        <location evidence="1">Nucleus</location>
    </subcellularLocation>
</comment>
<keyword evidence="7" id="KW-0238">DNA-binding</keyword>
<feature type="region of interest" description="Disordered" evidence="10">
    <location>
        <begin position="559"/>
        <end position="617"/>
    </location>
</feature>
<organism evidence="11 12">
    <name type="scientific">Strongylocentrotus purpuratus</name>
    <name type="common">Purple sea urchin</name>
    <dbReference type="NCBI Taxonomy" id="7668"/>
    <lineage>
        <taxon>Eukaryota</taxon>
        <taxon>Metazoa</taxon>
        <taxon>Echinodermata</taxon>
        <taxon>Eleutherozoa</taxon>
        <taxon>Echinozoa</taxon>
        <taxon>Echinoidea</taxon>
        <taxon>Euechinoidea</taxon>
        <taxon>Echinacea</taxon>
        <taxon>Camarodonta</taxon>
        <taxon>Echinidea</taxon>
        <taxon>Strongylocentrotidae</taxon>
        <taxon>Strongylocentrotus</taxon>
    </lineage>
</organism>
<evidence type="ECO:0000256" key="6">
    <source>
        <dbReference type="ARBA" id="ARBA00023015"/>
    </source>
</evidence>
<feature type="compositionally biased region" description="Basic and acidic residues" evidence="10">
    <location>
        <begin position="495"/>
        <end position="511"/>
    </location>
</feature>
<dbReference type="InterPro" id="IPR007747">
    <property type="entry name" value="Menin"/>
</dbReference>
<dbReference type="GO" id="GO:0003682">
    <property type="term" value="F:chromatin binding"/>
    <property type="evidence" value="ECO:0000318"/>
    <property type="project" value="GO_Central"/>
</dbReference>
<evidence type="ECO:0000256" key="4">
    <source>
        <dbReference type="ARBA" id="ARBA00022553"/>
    </source>
</evidence>
<dbReference type="GO" id="GO:0006325">
    <property type="term" value="P:chromatin organization"/>
    <property type="evidence" value="ECO:0007669"/>
    <property type="project" value="UniProtKB-KW"/>
</dbReference>
<feature type="compositionally biased region" description="Basic and acidic residues" evidence="10">
    <location>
        <begin position="470"/>
        <end position="483"/>
    </location>
</feature>
<evidence type="ECO:0000256" key="10">
    <source>
        <dbReference type="SAM" id="MobiDB-lite"/>
    </source>
</evidence>
<sequence>MAGIRDETRKLFPVDNVRAILKIFRSELEGDHEPNLTVLSVVVGMVENILTSNRASSQGQAADENRMCIEPIFPVIELPNVEALCAKFEAQVKGSVDLSDYKSEFATREMVKKVSDIIWSSLSRAYYKDKAHLQSLFSYLTGNQLDCFGVALAVVAACQILNFKDVHLALSEDHAWVVFGENGEGTAEVTWHGKGNEDKRGQPVSMGITEKSWLYLNGFPVVCTRHMEIAALVSAINPTISSSLDSIELASLQQELLWSLYDMGHLKKYPLALSNLGDLESIDPTPDRPTTLELFEEAIQAGKEFYSDHHVYPYTYLGGHLYRQKQYKRAMQYWAEGAKVLSQYNYQREDEEVYKEFLEVANELIPTILKQATVYHSRDARHIPKDPECYGFYLRLYDNICKWEEGSSTPVLHITWAKHFVASVTKFDSSIRDRLDVRLIDAEGKEEVEEKEEDNEEEMKDEEEEEEESESKKAVKDKEEDINKNVVSAPDEADGCGKKGKAENEGERSEDNINPELFSDPFAGTGLLWDTKTEFSDFLSTRSNGSAFPGMTLESLMKAESPAEMAFQRRLKSQLSQDDNDNAQGQSDSKQNEEGDDEDDETKDELEDSINLPPQPVPKILLRSAKMKGLRGILTSTSKLNTAAIHLQLTAQSQVQVGKRIRSTNDYEDYGTLRRRPRRE</sequence>
<evidence type="ECO:0000256" key="5">
    <source>
        <dbReference type="ARBA" id="ARBA00022853"/>
    </source>
</evidence>
<dbReference type="GO" id="GO:0000976">
    <property type="term" value="F:transcription cis-regulatory region binding"/>
    <property type="evidence" value="ECO:0000318"/>
    <property type="project" value="GO_Central"/>
</dbReference>
<dbReference type="GO" id="GO:0000403">
    <property type="term" value="F:Y-form DNA binding"/>
    <property type="evidence" value="ECO:0000318"/>
    <property type="project" value="GO_Central"/>
</dbReference>
<keyword evidence="4" id="KW-0597">Phosphoprotein</keyword>
<feature type="compositionally biased region" description="Polar residues" evidence="10">
    <location>
        <begin position="573"/>
        <end position="589"/>
    </location>
</feature>
<accession>A0A7M7T5E0</accession>
<reference evidence="12" key="1">
    <citation type="submission" date="2015-02" db="EMBL/GenBank/DDBJ databases">
        <title>Genome sequencing for Strongylocentrotus purpuratus.</title>
        <authorList>
            <person name="Murali S."/>
            <person name="Liu Y."/>
            <person name="Vee V."/>
            <person name="English A."/>
            <person name="Wang M."/>
            <person name="Skinner E."/>
            <person name="Han Y."/>
            <person name="Muzny D.M."/>
            <person name="Worley K.C."/>
            <person name="Gibbs R.A."/>
        </authorList>
    </citation>
    <scope>NUCLEOTIDE SEQUENCE</scope>
</reference>
<dbReference type="GO" id="GO:0000785">
    <property type="term" value="C:chromatin"/>
    <property type="evidence" value="ECO:0000318"/>
    <property type="project" value="GO_Central"/>
</dbReference>
<proteinExistence type="predicted"/>
<evidence type="ECO:0000256" key="3">
    <source>
        <dbReference type="ARBA" id="ARBA00022491"/>
    </source>
</evidence>
<dbReference type="EnsemblMetazoa" id="XM_030999249">
    <property type="protein sequence ID" value="XP_030855109"/>
    <property type="gene ID" value="LOC115929642"/>
</dbReference>
<evidence type="ECO:0000256" key="7">
    <source>
        <dbReference type="ARBA" id="ARBA00023125"/>
    </source>
</evidence>
<dbReference type="PANTHER" id="PTHR12693">
    <property type="entry name" value="MENIN"/>
    <property type="match status" value="1"/>
</dbReference>
<dbReference type="Proteomes" id="UP000007110">
    <property type="component" value="Unassembled WGS sequence"/>
</dbReference>
<dbReference type="OMA" id="SDVIWNG"/>
<dbReference type="GO" id="GO:0008285">
    <property type="term" value="P:negative regulation of cell population proliferation"/>
    <property type="evidence" value="ECO:0000318"/>
    <property type="project" value="GO_Central"/>
</dbReference>
<keyword evidence="6" id="KW-0805">Transcription regulation</keyword>
<dbReference type="GO" id="GO:0035097">
    <property type="term" value="C:histone methyltransferase complex"/>
    <property type="evidence" value="ECO:0000318"/>
    <property type="project" value="GO_Central"/>
</dbReference>
<evidence type="ECO:0000313" key="11">
    <source>
        <dbReference type="EnsemblMetazoa" id="XP_030855109"/>
    </source>
</evidence>
<dbReference type="RefSeq" id="XP_030855109.1">
    <property type="nucleotide sequence ID" value="XM_030999249.1"/>
</dbReference>
<dbReference type="CDD" id="cd14456">
    <property type="entry name" value="Menin"/>
    <property type="match status" value="1"/>
</dbReference>
<dbReference type="AlphaFoldDB" id="A0A7M7T5E0"/>
<dbReference type="OrthoDB" id="5962932at2759"/>
<dbReference type="Pfam" id="PF05053">
    <property type="entry name" value="Menin"/>
    <property type="match status" value="1"/>
</dbReference>
<keyword evidence="8" id="KW-0804">Transcription</keyword>